<protein>
    <recommendedName>
        <fullName evidence="3">Aminoglycoside phosphotransferase</fullName>
    </recommendedName>
</protein>
<proteinExistence type="predicted"/>
<reference evidence="2" key="1">
    <citation type="journal article" date="2019" name="Int. J. Syst. Evol. Microbiol.">
        <title>The Global Catalogue of Microorganisms (GCM) 10K type strain sequencing project: providing services to taxonomists for standard genome sequencing and annotation.</title>
        <authorList>
            <consortium name="The Broad Institute Genomics Platform"/>
            <consortium name="The Broad Institute Genome Sequencing Center for Infectious Disease"/>
            <person name="Wu L."/>
            <person name="Ma J."/>
        </authorList>
    </citation>
    <scope>NUCLEOTIDE SEQUENCE [LARGE SCALE GENOMIC DNA]</scope>
    <source>
        <strain evidence="2">CCM 8702</strain>
    </source>
</reference>
<dbReference type="Proteomes" id="UP000605427">
    <property type="component" value="Unassembled WGS sequence"/>
</dbReference>
<evidence type="ECO:0000313" key="1">
    <source>
        <dbReference type="EMBL" id="GGH79783.1"/>
    </source>
</evidence>
<comment type="caution">
    <text evidence="1">The sequence shown here is derived from an EMBL/GenBank/DDBJ whole genome shotgun (WGS) entry which is preliminary data.</text>
</comment>
<name>A0ABQ1ZYB7_9BACL</name>
<evidence type="ECO:0000313" key="2">
    <source>
        <dbReference type="Proteomes" id="UP000605427"/>
    </source>
</evidence>
<gene>
    <name evidence="1" type="ORF">GCM10007362_27100</name>
</gene>
<dbReference type="EMBL" id="BMDD01000003">
    <property type="protein sequence ID" value="GGH79783.1"/>
    <property type="molecule type" value="Genomic_DNA"/>
</dbReference>
<dbReference type="RefSeq" id="WP_172244315.1">
    <property type="nucleotide sequence ID" value="NZ_BMDD01000003.1"/>
</dbReference>
<organism evidence="1 2">
    <name type="scientific">Saccharibacillus endophyticus</name>
    <dbReference type="NCBI Taxonomy" id="2060666"/>
    <lineage>
        <taxon>Bacteria</taxon>
        <taxon>Bacillati</taxon>
        <taxon>Bacillota</taxon>
        <taxon>Bacilli</taxon>
        <taxon>Bacillales</taxon>
        <taxon>Paenibacillaceae</taxon>
        <taxon>Saccharibacillus</taxon>
    </lineage>
</organism>
<evidence type="ECO:0008006" key="3">
    <source>
        <dbReference type="Google" id="ProtNLM"/>
    </source>
</evidence>
<sequence length="62" mass="7055">MGGRDLVKEDMDNDETVRKLGKQLAELHALFREYEPVGMDARTHAEAVRRALRAVFERGEVA</sequence>
<accession>A0ABQ1ZYB7</accession>
<keyword evidence="2" id="KW-1185">Reference proteome</keyword>